<protein>
    <submittedName>
        <fullName evidence="4">Uncharacterized protein</fullName>
    </submittedName>
</protein>
<proteinExistence type="predicted"/>
<keyword evidence="2 3" id="KW-0040">ANK repeat</keyword>
<dbReference type="PROSITE" id="PS50297">
    <property type="entry name" value="ANK_REP_REGION"/>
    <property type="match status" value="1"/>
</dbReference>
<comment type="caution">
    <text evidence="4">The sequence shown here is derived from an EMBL/GenBank/DDBJ whole genome shotgun (WGS) entry which is preliminary data.</text>
</comment>
<keyword evidence="5" id="KW-1185">Reference proteome</keyword>
<dbReference type="PANTHER" id="PTHR24198">
    <property type="entry name" value="ANKYRIN REPEAT AND PROTEIN KINASE DOMAIN-CONTAINING PROTEIN"/>
    <property type="match status" value="1"/>
</dbReference>
<evidence type="ECO:0000256" key="3">
    <source>
        <dbReference type="PROSITE-ProRule" id="PRU00023"/>
    </source>
</evidence>
<evidence type="ECO:0000313" key="5">
    <source>
        <dbReference type="Proteomes" id="UP000786811"/>
    </source>
</evidence>
<dbReference type="Gene3D" id="1.25.40.20">
    <property type="entry name" value="Ankyrin repeat-containing domain"/>
    <property type="match status" value="1"/>
</dbReference>
<dbReference type="InterPro" id="IPR036770">
    <property type="entry name" value="Ankyrin_rpt-contain_sf"/>
</dbReference>
<evidence type="ECO:0000256" key="1">
    <source>
        <dbReference type="ARBA" id="ARBA00022737"/>
    </source>
</evidence>
<dbReference type="SMART" id="SM00248">
    <property type="entry name" value="ANK"/>
    <property type="match status" value="3"/>
</dbReference>
<feature type="repeat" description="ANK" evidence="3">
    <location>
        <begin position="68"/>
        <end position="90"/>
    </location>
</feature>
<dbReference type="PANTHER" id="PTHR24198:SF165">
    <property type="entry name" value="ANKYRIN REPEAT-CONTAINING PROTEIN-RELATED"/>
    <property type="match status" value="1"/>
</dbReference>
<keyword evidence="1" id="KW-0677">Repeat</keyword>
<name>A0A8J2HCS5_COTCN</name>
<sequence length="313" mass="35635">MDREIVVKKASRREGLGVDKHNLDDAIDKYCLAVCQAISNHQMGRNNSSFFEDKIINNAPIETIGPFAGYTALHIACMNGDEEFIRLLVEDYHENVNAVADDGAQPIHFACKANLKVKKQNNHTSLLIKEVHDHEWINARDSDGYTAAHYRLRKQKIENDPNFDNGSGVRRLLDDMNSGELIHELLDAGADVNATVNDDPTTLLLNMAARKHYPYTLDKFLAYHDNISKSMALHYSLCPLKSSQTRFGIIRQKASINLTLKDLIYRRTFGLFVPEDEKILMDKLIAEDKHFRELAHTYEQNVIQGELKTEVLK</sequence>
<dbReference type="AlphaFoldDB" id="A0A8J2HCS5"/>
<dbReference type="EMBL" id="CAJNRD030001119">
    <property type="protein sequence ID" value="CAG5088933.1"/>
    <property type="molecule type" value="Genomic_DNA"/>
</dbReference>
<organism evidence="4 5">
    <name type="scientific">Cotesia congregata</name>
    <name type="common">Parasitoid wasp</name>
    <name type="synonym">Apanteles congregatus</name>
    <dbReference type="NCBI Taxonomy" id="51543"/>
    <lineage>
        <taxon>Eukaryota</taxon>
        <taxon>Metazoa</taxon>
        <taxon>Ecdysozoa</taxon>
        <taxon>Arthropoda</taxon>
        <taxon>Hexapoda</taxon>
        <taxon>Insecta</taxon>
        <taxon>Pterygota</taxon>
        <taxon>Neoptera</taxon>
        <taxon>Endopterygota</taxon>
        <taxon>Hymenoptera</taxon>
        <taxon>Apocrita</taxon>
        <taxon>Ichneumonoidea</taxon>
        <taxon>Braconidae</taxon>
        <taxon>Microgastrinae</taxon>
        <taxon>Cotesia</taxon>
    </lineage>
</organism>
<accession>A0A8J2HCS5</accession>
<dbReference type="PROSITE" id="PS50088">
    <property type="entry name" value="ANK_REPEAT"/>
    <property type="match status" value="1"/>
</dbReference>
<dbReference type="SUPFAM" id="SSF48403">
    <property type="entry name" value="Ankyrin repeat"/>
    <property type="match status" value="1"/>
</dbReference>
<evidence type="ECO:0000256" key="2">
    <source>
        <dbReference type="ARBA" id="ARBA00023043"/>
    </source>
</evidence>
<dbReference type="PRINTS" id="PR01415">
    <property type="entry name" value="ANKYRIN"/>
</dbReference>
<gene>
    <name evidence="4" type="ORF">HICCMSTLAB_LOCUS5031</name>
</gene>
<dbReference type="OrthoDB" id="7667736at2759"/>
<reference evidence="4" key="1">
    <citation type="submission" date="2021-04" db="EMBL/GenBank/DDBJ databases">
        <authorList>
            <person name="Chebbi M.A.C M."/>
        </authorList>
    </citation>
    <scope>NUCLEOTIDE SEQUENCE</scope>
</reference>
<dbReference type="Pfam" id="PF12796">
    <property type="entry name" value="Ank_2"/>
    <property type="match status" value="1"/>
</dbReference>
<evidence type="ECO:0000313" key="4">
    <source>
        <dbReference type="EMBL" id="CAG5088933.1"/>
    </source>
</evidence>
<dbReference type="Proteomes" id="UP000786811">
    <property type="component" value="Unassembled WGS sequence"/>
</dbReference>
<dbReference type="InterPro" id="IPR002110">
    <property type="entry name" value="Ankyrin_rpt"/>
</dbReference>